<dbReference type="Proteomes" id="UP000324222">
    <property type="component" value="Unassembled WGS sequence"/>
</dbReference>
<comment type="caution">
    <text evidence="2">The sequence shown here is derived from an EMBL/GenBank/DDBJ whole genome shotgun (WGS) entry which is preliminary data.</text>
</comment>
<reference evidence="2 3" key="1">
    <citation type="submission" date="2019-05" db="EMBL/GenBank/DDBJ databases">
        <title>Another draft genome of Portunus trituberculatus and its Hox gene families provides insights of decapod evolution.</title>
        <authorList>
            <person name="Jeong J.-H."/>
            <person name="Song I."/>
            <person name="Kim S."/>
            <person name="Choi T."/>
            <person name="Kim D."/>
            <person name="Ryu S."/>
            <person name="Kim W."/>
        </authorList>
    </citation>
    <scope>NUCLEOTIDE SEQUENCE [LARGE SCALE GENOMIC DNA]</scope>
    <source>
        <tissue evidence="2">Muscle</tissue>
    </source>
</reference>
<protein>
    <submittedName>
        <fullName evidence="2">Uncharacterized protein</fullName>
    </submittedName>
</protein>
<gene>
    <name evidence="2" type="ORF">E2C01_086660</name>
</gene>
<feature type="compositionally biased region" description="Basic residues" evidence="1">
    <location>
        <begin position="1"/>
        <end position="13"/>
    </location>
</feature>
<evidence type="ECO:0000313" key="2">
    <source>
        <dbReference type="EMBL" id="MPC91613.1"/>
    </source>
</evidence>
<evidence type="ECO:0000256" key="1">
    <source>
        <dbReference type="SAM" id="MobiDB-lite"/>
    </source>
</evidence>
<dbReference type="AlphaFoldDB" id="A0A5B7JB00"/>
<proteinExistence type="predicted"/>
<sequence>MYYSRAGKRRREISKRLSDTRVNGDAGMGRGAMGSRWEGEGMIGICCDGADTKGG</sequence>
<evidence type="ECO:0000313" key="3">
    <source>
        <dbReference type="Proteomes" id="UP000324222"/>
    </source>
</evidence>
<organism evidence="2 3">
    <name type="scientific">Portunus trituberculatus</name>
    <name type="common">Swimming crab</name>
    <name type="synonym">Neptunus trituberculatus</name>
    <dbReference type="NCBI Taxonomy" id="210409"/>
    <lineage>
        <taxon>Eukaryota</taxon>
        <taxon>Metazoa</taxon>
        <taxon>Ecdysozoa</taxon>
        <taxon>Arthropoda</taxon>
        <taxon>Crustacea</taxon>
        <taxon>Multicrustacea</taxon>
        <taxon>Malacostraca</taxon>
        <taxon>Eumalacostraca</taxon>
        <taxon>Eucarida</taxon>
        <taxon>Decapoda</taxon>
        <taxon>Pleocyemata</taxon>
        <taxon>Brachyura</taxon>
        <taxon>Eubrachyura</taxon>
        <taxon>Portunoidea</taxon>
        <taxon>Portunidae</taxon>
        <taxon>Portuninae</taxon>
        <taxon>Portunus</taxon>
    </lineage>
</organism>
<name>A0A5B7JB00_PORTR</name>
<accession>A0A5B7JB00</accession>
<keyword evidence="3" id="KW-1185">Reference proteome</keyword>
<dbReference type="EMBL" id="VSRR010088374">
    <property type="protein sequence ID" value="MPC91613.1"/>
    <property type="molecule type" value="Genomic_DNA"/>
</dbReference>
<feature type="region of interest" description="Disordered" evidence="1">
    <location>
        <begin position="1"/>
        <end position="35"/>
    </location>
</feature>